<sequence>MGTPTNIILFNYQVIIGEKNLSKSLLIPMIEKGFQRSPSETEMQKISATIDKENERFIRLIFSTGSVYPLPPNVISIENGKTSRNRRKNTEIEPKFSYGIMDTKTGEVWLQYNKNSIFKEALTHFYSNEHIEIKQILDEKQFQESINEIREIKLSVLPDTLPYLGSLTESLQQDIYQYGASSAEIIFRYKEKLTVKNVKRTVKKLITNKFEFKKLVIAGRNTDNLEMVFNTNTVSSKIRVVCSTDENGLPQEDELFKQAVLKILEISP</sequence>
<proteinExistence type="predicted"/>
<dbReference type="PATRIC" id="fig|1095748.3.peg.806"/>
<gene>
    <name evidence="1" type="ORF">HMPREF1051_1670</name>
</gene>
<reference evidence="1 2" key="1">
    <citation type="submission" date="2012-04" db="EMBL/GenBank/DDBJ databases">
        <authorList>
            <person name="Harkins D.M."/>
            <person name="Madupu R."/>
            <person name="Durkin A.S."/>
            <person name="Torralba M."/>
            <person name="Methe B."/>
            <person name="Sutton G.G."/>
            <person name="Nelson K.E."/>
        </authorList>
    </citation>
    <scope>NUCLEOTIDE SEQUENCE [LARGE SCALE GENOMIC DNA]</scope>
    <source>
        <strain evidence="1 2">VK64</strain>
    </source>
</reference>
<comment type="caution">
    <text evidence="1">The sequence shown here is derived from an EMBL/GenBank/DDBJ whole genome shotgun (WGS) entry which is preliminary data.</text>
</comment>
<evidence type="ECO:0000313" key="1">
    <source>
        <dbReference type="EMBL" id="EIG29602.1"/>
    </source>
</evidence>
<accession>I2NUU1</accession>
<dbReference type="RefSeq" id="WP_003764612.1">
    <property type="nucleotide sequence ID" value="NZ_AJMT01000060.1"/>
</dbReference>
<name>I2NUU1_NEISI</name>
<protein>
    <submittedName>
        <fullName evidence="1">Uncharacterized protein</fullName>
    </submittedName>
</protein>
<dbReference type="EMBL" id="AJMT01000060">
    <property type="protein sequence ID" value="EIG29602.1"/>
    <property type="molecule type" value="Genomic_DNA"/>
</dbReference>
<evidence type="ECO:0000313" key="2">
    <source>
        <dbReference type="Proteomes" id="UP000004473"/>
    </source>
</evidence>
<organism evidence="1 2">
    <name type="scientific">Neisseria sicca VK64</name>
    <dbReference type="NCBI Taxonomy" id="1095748"/>
    <lineage>
        <taxon>Bacteria</taxon>
        <taxon>Pseudomonadati</taxon>
        <taxon>Pseudomonadota</taxon>
        <taxon>Betaproteobacteria</taxon>
        <taxon>Neisseriales</taxon>
        <taxon>Neisseriaceae</taxon>
        <taxon>Neisseria</taxon>
    </lineage>
</organism>
<dbReference type="Proteomes" id="UP000004473">
    <property type="component" value="Unassembled WGS sequence"/>
</dbReference>
<dbReference type="AlphaFoldDB" id="I2NUU1"/>